<keyword evidence="5" id="KW-0560">Oxidoreductase</keyword>
<dbReference type="RefSeq" id="WP_380791911.1">
    <property type="nucleotide sequence ID" value="NZ_JBHTKR010000004.1"/>
</dbReference>
<dbReference type="InterPro" id="IPR007698">
    <property type="entry name" value="AlaDH/PNT_NAD(H)-bd"/>
</dbReference>
<evidence type="ECO:0000256" key="1">
    <source>
        <dbReference type="ARBA" id="ARBA00001947"/>
    </source>
</evidence>
<keyword evidence="4" id="KW-0862">Zinc</keyword>
<evidence type="ECO:0000256" key="5">
    <source>
        <dbReference type="ARBA" id="ARBA00023002"/>
    </source>
</evidence>
<name>A0ABW3TEM8_9RHOB</name>
<evidence type="ECO:0000256" key="2">
    <source>
        <dbReference type="ARBA" id="ARBA00008072"/>
    </source>
</evidence>
<dbReference type="EMBL" id="JBHTKR010000004">
    <property type="protein sequence ID" value="MFD1195336.1"/>
    <property type="molecule type" value="Genomic_DNA"/>
</dbReference>
<dbReference type="SUPFAM" id="SSF51735">
    <property type="entry name" value="NAD(P)-binding Rossmann-fold domains"/>
    <property type="match status" value="1"/>
</dbReference>
<protein>
    <submittedName>
        <fullName evidence="7">Zinc-binding alcohol dehydrogenase</fullName>
    </submittedName>
</protein>
<dbReference type="Pfam" id="PF01262">
    <property type="entry name" value="AlaDh_PNT_C"/>
    <property type="match status" value="1"/>
</dbReference>
<keyword evidence="8" id="KW-1185">Reference proteome</keyword>
<dbReference type="InterPro" id="IPR036291">
    <property type="entry name" value="NAD(P)-bd_dom_sf"/>
</dbReference>
<dbReference type="PANTHER" id="PTHR43350">
    <property type="entry name" value="NAD-DEPENDENT ALCOHOL DEHYDROGENASE"/>
    <property type="match status" value="1"/>
</dbReference>
<feature type="domain" description="Alanine dehydrogenase/pyridine nucleotide transhydrogenase NAD(H)-binding" evidence="6">
    <location>
        <begin position="141"/>
        <end position="186"/>
    </location>
</feature>
<evidence type="ECO:0000313" key="8">
    <source>
        <dbReference type="Proteomes" id="UP001597151"/>
    </source>
</evidence>
<reference evidence="8" key="1">
    <citation type="journal article" date="2019" name="Int. J. Syst. Evol. Microbiol.">
        <title>The Global Catalogue of Microorganisms (GCM) 10K type strain sequencing project: providing services to taxonomists for standard genome sequencing and annotation.</title>
        <authorList>
            <consortium name="The Broad Institute Genomics Platform"/>
            <consortium name="The Broad Institute Genome Sequencing Center for Infectious Disease"/>
            <person name="Wu L."/>
            <person name="Ma J."/>
        </authorList>
    </citation>
    <scope>NUCLEOTIDE SEQUENCE [LARGE SCALE GENOMIC DNA]</scope>
    <source>
        <strain evidence="8">CCUG 55328</strain>
    </source>
</reference>
<comment type="cofactor">
    <cofactor evidence="1">
        <name>Zn(2+)</name>
        <dbReference type="ChEBI" id="CHEBI:29105"/>
    </cofactor>
</comment>
<comment type="caution">
    <text evidence="7">The sequence shown here is derived from an EMBL/GenBank/DDBJ whole genome shotgun (WGS) entry which is preliminary data.</text>
</comment>
<evidence type="ECO:0000259" key="6">
    <source>
        <dbReference type="Pfam" id="PF01262"/>
    </source>
</evidence>
<comment type="similarity">
    <text evidence="2">Belongs to the zinc-containing alcohol dehydrogenase family.</text>
</comment>
<accession>A0ABW3TEM8</accession>
<evidence type="ECO:0000313" key="7">
    <source>
        <dbReference type="EMBL" id="MFD1195336.1"/>
    </source>
</evidence>
<evidence type="ECO:0000256" key="4">
    <source>
        <dbReference type="ARBA" id="ARBA00022833"/>
    </source>
</evidence>
<dbReference type="CDD" id="cd08255">
    <property type="entry name" value="2-desacetyl-2-hydroxyethyl_bacteriochlorophyllide_like"/>
    <property type="match status" value="1"/>
</dbReference>
<sequence length="315" mass="33127">MTALALWCVAPDRAEIRPGHVAADGVAIEAMFSGISRGTERLVAAGRVPASEYQRMRGPGMEGAFPFPVKYGYCSVGRVTEGALAGRNVFALFPHQTAYRLPEAALTPLPDALPPERAILAANMETALTILWDSAAGAGDRIAVIGGGVVGALVASLAARLPGAEVTLVDINPDRAQLAKALGIAFAQPDAAPQDCDVVIHTSATEAGLALALSLAAQDATVVEASWHGDAPVSLPLGGAFHSRRLRLVSSQVGHLPAERLPRWTYARRMGKALDLLCDPRLDVLISGESAFSDLPADYARILSAPDTLCHRIRY</sequence>
<dbReference type="Gene3D" id="3.40.50.720">
    <property type="entry name" value="NAD(P)-binding Rossmann-like Domain"/>
    <property type="match status" value="1"/>
</dbReference>
<dbReference type="PANTHER" id="PTHR43350:SF19">
    <property type="entry name" value="D-GULOSIDE 3-DEHYDROGENASE"/>
    <property type="match status" value="1"/>
</dbReference>
<gene>
    <name evidence="7" type="ORF">ACFQ3C_11705</name>
</gene>
<proteinExistence type="inferred from homology"/>
<dbReference type="Proteomes" id="UP001597151">
    <property type="component" value="Unassembled WGS sequence"/>
</dbReference>
<keyword evidence="3" id="KW-0479">Metal-binding</keyword>
<organism evidence="7 8">
    <name type="scientific">Seohaeicola saemankumensis</name>
    <dbReference type="NCBI Taxonomy" id="481181"/>
    <lineage>
        <taxon>Bacteria</taxon>
        <taxon>Pseudomonadati</taxon>
        <taxon>Pseudomonadota</taxon>
        <taxon>Alphaproteobacteria</taxon>
        <taxon>Rhodobacterales</taxon>
        <taxon>Roseobacteraceae</taxon>
        <taxon>Seohaeicola</taxon>
    </lineage>
</organism>
<dbReference type="InterPro" id="IPR011032">
    <property type="entry name" value="GroES-like_sf"/>
</dbReference>
<dbReference type="Gene3D" id="3.90.180.10">
    <property type="entry name" value="Medium-chain alcohol dehydrogenases, catalytic domain"/>
    <property type="match status" value="1"/>
</dbReference>
<dbReference type="SUPFAM" id="SSF50129">
    <property type="entry name" value="GroES-like"/>
    <property type="match status" value="1"/>
</dbReference>
<evidence type="ECO:0000256" key="3">
    <source>
        <dbReference type="ARBA" id="ARBA00022723"/>
    </source>
</evidence>